<feature type="domain" description="Helicase ATP-binding" evidence="2">
    <location>
        <begin position="463"/>
        <end position="626"/>
    </location>
</feature>
<reference evidence="4 5" key="1">
    <citation type="submission" date="2023-07" db="EMBL/GenBank/DDBJ databases">
        <title>Genomic Encyclopedia of Type Strains, Phase IV (KMG-IV): sequencing the most valuable type-strain genomes for metagenomic binning, comparative biology and taxonomic classification.</title>
        <authorList>
            <person name="Goeker M."/>
        </authorList>
    </citation>
    <scope>NUCLEOTIDE SEQUENCE [LARGE SCALE GENOMIC DNA]</scope>
    <source>
        <strain evidence="4 5">DSM 17723</strain>
    </source>
</reference>
<dbReference type="CDD" id="cd18012">
    <property type="entry name" value="DEXQc_arch_SWI2_SNF2"/>
    <property type="match status" value="1"/>
</dbReference>
<dbReference type="PROSITE" id="PS51192">
    <property type="entry name" value="HELICASE_ATP_BIND_1"/>
    <property type="match status" value="1"/>
</dbReference>
<dbReference type="SUPFAM" id="SSF52540">
    <property type="entry name" value="P-loop containing nucleoside triphosphate hydrolases"/>
    <property type="match status" value="2"/>
</dbReference>
<feature type="domain" description="Helicase C-terminal" evidence="3">
    <location>
        <begin position="754"/>
        <end position="913"/>
    </location>
</feature>
<keyword evidence="1" id="KW-0378">Hydrolase</keyword>
<proteinExistence type="predicted"/>
<dbReference type="CDD" id="cd18793">
    <property type="entry name" value="SF2_C_SNF"/>
    <property type="match status" value="1"/>
</dbReference>
<dbReference type="SMART" id="SM00487">
    <property type="entry name" value="DEXDc"/>
    <property type="match status" value="1"/>
</dbReference>
<organism evidence="4 5">
    <name type="scientific">Metabacillus niabensis</name>
    <dbReference type="NCBI Taxonomy" id="324854"/>
    <lineage>
        <taxon>Bacteria</taxon>
        <taxon>Bacillati</taxon>
        <taxon>Bacillota</taxon>
        <taxon>Bacilli</taxon>
        <taxon>Bacillales</taxon>
        <taxon>Bacillaceae</taxon>
        <taxon>Metabacillus</taxon>
    </lineage>
</organism>
<dbReference type="PROSITE" id="PS51194">
    <property type="entry name" value="HELICASE_CTER"/>
    <property type="match status" value="1"/>
</dbReference>
<sequence length="921" mass="106753">MINTIHIVVHAEQIENYHFYVYCTSAHDDSPIPVNEFSRYLFTWHESSFFGTNLKDISYIGMPSVLLSPWMMVELLGKETYNSLATITLSDDTQQLANQAQVIYELIENKQYVPDFEGWKHGLLRFKDVNEELEGFALDWFSAAMTDLIEQDAVLKNAWTEIVNEYPVLTTFDGHFIDETDFLEKIGWHLDVTPFTVGLRLNEPEIDGEDWQLEILLRNKSNEEEIIHYQGASSLPKKWTPYLDKIAREQERFSEVVPWLSFETGTTYITEDEAWLFLTSASETLINMGVEILLPSWWQVVKESQMMLKAKVSSTPRGQSFVGMNSLIDFNWRFATNGVEMSEEEFLALVSQKRRLVNFRGQWIKLDPAFIKQVQAILKRADREGLHLSDILHQELNAKDIDADDDDVVDTRAFANIQIELNQQMKKMLKKLTDTSELPTHQIPEEFLGILRPYQQNGVDWLLFLRSVAFGACLADDMGLGKTIQMIAYFSYVKKHEKPEQPALIIAPTSVLGNWQKEFEKFAPHLRVKLHYGPNRAKEERFTASIQEADVVLTSYGLSHADFEELSSLTWNTVCLDEAQNIKNAHTKQSRAIRKLKGQHHIALTGTPMENRLTELWSIYDFLNRGYLGSLHSFHKRYVLPIEKDRDVEQIEQLQRYIKPFLLRRTKRDEQVALNLPEKQEQKEYVPLSVEQASLYEQLVKDTFEQVTSLAGMQRKALILKMLGKLKQICNHPALYLKEEDPKQLITRSHKVEKLLELTTSIHEQQESCLIFTQYIGMGEMIKRLLEKQFSEKVLFLNGSVMKAERDRMVESFQNKDFPFLILSLKAGGTGLNLTAANHVIHFDRWWNPAVENQATDRAYRIGQERFVHVHKLITTGTIEEKIDDMLEKKQSLNDEIIQSENWITELSSDELEELFTLSMS</sequence>
<dbReference type="Gene3D" id="3.40.50.10810">
    <property type="entry name" value="Tandem AAA-ATPase domain"/>
    <property type="match status" value="1"/>
</dbReference>
<protein>
    <submittedName>
        <fullName evidence="4">SNF2 family DNA or RNA helicase</fullName>
    </submittedName>
</protein>
<evidence type="ECO:0000313" key="4">
    <source>
        <dbReference type="EMBL" id="MDQ0226780.1"/>
    </source>
</evidence>
<keyword evidence="4" id="KW-0067">ATP-binding</keyword>
<dbReference type="GO" id="GO:0004386">
    <property type="term" value="F:helicase activity"/>
    <property type="evidence" value="ECO:0007669"/>
    <property type="project" value="UniProtKB-KW"/>
</dbReference>
<name>A0ABT9Z3E0_9BACI</name>
<dbReference type="SMART" id="SM00490">
    <property type="entry name" value="HELICc"/>
    <property type="match status" value="1"/>
</dbReference>
<dbReference type="Gene3D" id="3.40.50.300">
    <property type="entry name" value="P-loop containing nucleotide triphosphate hydrolases"/>
    <property type="match status" value="1"/>
</dbReference>
<evidence type="ECO:0000256" key="1">
    <source>
        <dbReference type="ARBA" id="ARBA00022801"/>
    </source>
</evidence>
<dbReference type="InterPro" id="IPR022138">
    <property type="entry name" value="DUF3670"/>
</dbReference>
<keyword evidence="4" id="KW-0547">Nucleotide-binding</keyword>
<keyword evidence="4" id="KW-0347">Helicase</keyword>
<dbReference type="Proteomes" id="UP001232245">
    <property type="component" value="Unassembled WGS sequence"/>
</dbReference>
<evidence type="ECO:0000259" key="3">
    <source>
        <dbReference type="PROSITE" id="PS51194"/>
    </source>
</evidence>
<comment type="caution">
    <text evidence="4">The sequence shown here is derived from an EMBL/GenBank/DDBJ whole genome shotgun (WGS) entry which is preliminary data.</text>
</comment>
<dbReference type="InterPro" id="IPR049730">
    <property type="entry name" value="SNF2/RAD54-like_C"/>
</dbReference>
<dbReference type="Pfam" id="PF12419">
    <property type="entry name" value="DUF3670"/>
    <property type="match status" value="1"/>
</dbReference>
<dbReference type="InterPro" id="IPR000330">
    <property type="entry name" value="SNF2_N"/>
</dbReference>
<accession>A0ABT9Z3E0</accession>
<dbReference type="RefSeq" id="WP_174881471.1">
    <property type="nucleotide sequence ID" value="NZ_CADEPK010000360.1"/>
</dbReference>
<dbReference type="Pfam" id="PF00271">
    <property type="entry name" value="Helicase_C"/>
    <property type="match status" value="1"/>
</dbReference>
<dbReference type="InterPro" id="IPR014001">
    <property type="entry name" value="Helicase_ATP-bd"/>
</dbReference>
<evidence type="ECO:0000259" key="2">
    <source>
        <dbReference type="PROSITE" id="PS51192"/>
    </source>
</evidence>
<dbReference type="InterPro" id="IPR038718">
    <property type="entry name" value="SNF2-like_sf"/>
</dbReference>
<dbReference type="InterPro" id="IPR001650">
    <property type="entry name" value="Helicase_C-like"/>
</dbReference>
<keyword evidence="5" id="KW-1185">Reference proteome</keyword>
<dbReference type="EMBL" id="JAUSTZ010000006">
    <property type="protein sequence ID" value="MDQ0226780.1"/>
    <property type="molecule type" value="Genomic_DNA"/>
</dbReference>
<dbReference type="InterPro" id="IPR027417">
    <property type="entry name" value="P-loop_NTPase"/>
</dbReference>
<dbReference type="Pfam" id="PF00176">
    <property type="entry name" value="SNF2-rel_dom"/>
    <property type="match status" value="1"/>
</dbReference>
<dbReference type="PANTHER" id="PTHR10799">
    <property type="entry name" value="SNF2/RAD54 HELICASE FAMILY"/>
    <property type="match status" value="1"/>
</dbReference>
<evidence type="ECO:0000313" key="5">
    <source>
        <dbReference type="Proteomes" id="UP001232245"/>
    </source>
</evidence>
<gene>
    <name evidence="4" type="ORF">J2S02_003125</name>
</gene>